<keyword evidence="2" id="KW-1185">Reference proteome</keyword>
<dbReference type="EMBL" id="BAABME010006373">
    <property type="protein sequence ID" value="GAA0168181.1"/>
    <property type="molecule type" value="Genomic_DNA"/>
</dbReference>
<evidence type="ECO:0000313" key="2">
    <source>
        <dbReference type="Proteomes" id="UP001454036"/>
    </source>
</evidence>
<proteinExistence type="predicted"/>
<reference evidence="1 2" key="1">
    <citation type="submission" date="2024-01" db="EMBL/GenBank/DDBJ databases">
        <title>The complete chloroplast genome sequence of Lithospermum erythrorhizon: insights into the phylogenetic relationship among Boraginaceae species and the maternal lineages of purple gromwells.</title>
        <authorList>
            <person name="Okada T."/>
            <person name="Watanabe K."/>
        </authorList>
    </citation>
    <scope>NUCLEOTIDE SEQUENCE [LARGE SCALE GENOMIC DNA]</scope>
</reference>
<organism evidence="1 2">
    <name type="scientific">Lithospermum erythrorhizon</name>
    <name type="common">Purple gromwell</name>
    <name type="synonym">Lithospermum officinale var. erythrorhizon</name>
    <dbReference type="NCBI Taxonomy" id="34254"/>
    <lineage>
        <taxon>Eukaryota</taxon>
        <taxon>Viridiplantae</taxon>
        <taxon>Streptophyta</taxon>
        <taxon>Embryophyta</taxon>
        <taxon>Tracheophyta</taxon>
        <taxon>Spermatophyta</taxon>
        <taxon>Magnoliopsida</taxon>
        <taxon>eudicotyledons</taxon>
        <taxon>Gunneridae</taxon>
        <taxon>Pentapetalae</taxon>
        <taxon>asterids</taxon>
        <taxon>lamiids</taxon>
        <taxon>Boraginales</taxon>
        <taxon>Boraginaceae</taxon>
        <taxon>Boraginoideae</taxon>
        <taxon>Lithospermeae</taxon>
        <taxon>Lithospermum</taxon>
    </lineage>
</organism>
<evidence type="ECO:0000313" key="1">
    <source>
        <dbReference type="EMBL" id="GAA0168181.1"/>
    </source>
</evidence>
<dbReference type="AlphaFoldDB" id="A0AAV3QY97"/>
<gene>
    <name evidence="1" type="ORF">LIER_22953</name>
</gene>
<name>A0AAV3QY97_LITER</name>
<protein>
    <submittedName>
        <fullName evidence="1">Uncharacterized protein</fullName>
    </submittedName>
</protein>
<sequence>MGRQMETTDRRLSLRQELSTLFPSTVQQTVVEEEILPLREKVVQEAPREEAGPSIPCLPKYSGLYLAKPYSIFTSDSL</sequence>
<comment type="caution">
    <text evidence="1">The sequence shown here is derived from an EMBL/GenBank/DDBJ whole genome shotgun (WGS) entry which is preliminary data.</text>
</comment>
<dbReference type="Proteomes" id="UP001454036">
    <property type="component" value="Unassembled WGS sequence"/>
</dbReference>
<accession>A0AAV3QY97</accession>